<sequence length="1322" mass="146696">MSSALNPDPVALGLASSIIISLIITIPLLWIFLRIRSRPSSFMWKAIYVPRTWWPGPSQRVHPIFDPLPGGSPYQFLMMLLKGSTFQQSSPKLSSRQSANDEHPSFMTDEEIHLRFLTLCLRLALLALLLGLPTFFALFIAGVPPPSPESPKTSYIQNFTLLRLLFQYDLTPVDLTTRLIIWSISALLIGVVISFLLILFEWHYLRVHLQRFFREKCGGLQIVFFPRKPHSGFESVGEKKMANWVRACGLGPVGQEGSGVALSSNTTHGASPQKHSQPQKLGPSNGTADERKTADVDSDAVPLRNSTHSNQLPKKVEAPLRSEHRGIIIQGIFTISRLESLYSLSEKRRKIIDDLEMNESKYVAGFLPENLADASLKKPKRDKNLNKFRNRSGEANEALEEQVTPYGPLGLYKLDHRPRETCALGWDDPSLRLSRFVSNLTSSHTTLAEKPSRGEEGSEVKSCSEFRFGEIIQDPHLTNHIYQDKWAIGDEVVRQDDGTFQNVTKGKPAFLKSHKSHRASDQESQAANLGEPSEEKPQAAELVGDSELVVGSPSVKSGGSRRPSLANSRVGSWPAPGHATPSSIASTDDTHGYPASTSTAPTSASLNHFNSKQTLRDNNNNNNNNNNPSVPAVTLTDLIEQEASRPSRLSFPLEPPPNSRHLHPLTQSVSSPNLLRSLTAGRTTRRNGDQNSEGSGIIPYLFQLPETVQNLNSRPMPMQSLPTHTNKNHTMKLKISNPIKKITSGTGERDSKKKVKPHRFMNAEEIEMLYHSIRKNRSELKRLNQDFQEEKRKAVEEMEEGSDESVFGWILVGKGVELIDGALPIDGMTREDINWSSLGKKTRLPLFWILFLGIFLLVGIIIIAVTFFSMAAIPELPNVSPFFALLRHQTGLELGLISITAPSILLFLLLYSSLSAISYLAINLSGLPSKTASHLLAVKAIFLLISGCFLVWFLVCASMIDLTLLNEGATVEDIDIIDRFSRGILALSDSFLSFQCILAVIVPTLILVQPGRWMKVKSALQSPQTPRQRVLSLWPQQMNSALCRGSSLMAVSILLLFSSIAPLTILPSVIFFGYMIVVQQRNVHYVYKRDSQSGGKTELQMVFMLSILLVLHSIFLAVILASRQQWALTALAGSVGLFILTMTCLMIYQDLNMGGKRGLPAQSKKALAVFEAGPGGKDYIEHSESATATDRSSDSRAGRSADSKKETLFSVFQLVHTKFRSSEVKHHRPVPLPSESVDHLVDTRLALQTYPDAPPHLPYLAWGSSQVYSRDMLYPPVLLQTSPAIWLPKNGAAAEEAHDLKKYWDLDAFYEEGIPTQHLNLL</sequence>
<accession>A0A2N5TF11</accession>
<dbReference type="GO" id="GO:0005227">
    <property type="term" value="F:calcium-activated cation channel activity"/>
    <property type="evidence" value="ECO:0007669"/>
    <property type="project" value="InterPro"/>
</dbReference>
<feature type="transmembrane region" description="Helical" evidence="3">
    <location>
        <begin position="12"/>
        <end position="33"/>
    </location>
</feature>
<evidence type="ECO:0000256" key="1">
    <source>
        <dbReference type="SAM" id="Coils"/>
    </source>
</evidence>
<dbReference type="Proteomes" id="UP000235392">
    <property type="component" value="Unassembled WGS sequence"/>
</dbReference>
<dbReference type="InterPro" id="IPR003864">
    <property type="entry name" value="CSC1/OSCA1-like_7TM"/>
</dbReference>
<feature type="transmembrane region" description="Helical" evidence="3">
    <location>
        <begin position="894"/>
        <end position="922"/>
    </location>
</feature>
<feature type="transmembrane region" description="Helical" evidence="3">
    <location>
        <begin position="1099"/>
        <end position="1121"/>
    </location>
</feature>
<feature type="transmembrane region" description="Helical" evidence="3">
    <location>
        <begin position="934"/>
        <end position="955"/>
    </location>
</feature>
<feature type="compositionally biased region" description="Low complexity" evidence="2">
    <location>
        <begin position="549"/>
        <end position="564"/>
    </location>
</feature>
<feature type="transmembrane region" description="Helical" evidence="3">
    <location>
        <begin position="179"/>
        <end position="205"/>
    </location>
</feature>
<dbReference type="GO" id="GO:0005886">
    <property type="term" value="C:plasma membrane"/>
    <property type="evidence" value="ECO:0007669"/>
    <property type="project" value="TreeGrafter"/>
</dbReference>
<dbReference type="PANTHER" id="PTHR13018:SF143">
    <property type="entry name" value="CSC1_OSCA1-LIKE 7TM REGION DOMAIN-CONTAINING PROTEIN"/>
    <property type="match status" value="1"/>
</dbReference>
<feature type="region of interest" description="Disordered" evidence="2">
    <location>
        <begin position="1179"/>
        <end position="1201"/>
    </location>
</feature>
<organism evidence="5 6">
    <name type="scientific">Puccinia coronata f. sp. avenae</name>
    <dbReference type="NCBI Taxonomy" id="200324"/>
    <lineage>
        <taxon>Eukaryota</taxon>
        <taxon>Fungi</taxon>
        <taxon>Dikarya</taxon>
        <taxon>Basidiomycota</taxon>
        <taxon>Pucciniomycotina</taxon>
        <taxon>Pucciniomycetes</taxon>
        <taxon>Pucciniales</taxon>
        <taxon>Pucciniaceae</taxon>
        <taxon>Puccinia</taxon>
    </lineage>
</organism>
<feature type="compositionally biased region" description="Polar residues" evidence="2">
    <location>
        <begin position="261"/>
        <end position="287"/>
    </location>
</feature>
<gene>
    <name evidence="5" type="ORF">PCASD_14280</name>
</gene>
<proteinExistence type="predicted"/>
<evidence type="ECO:0000313" key="5">
    <source>
        <dbReference type="EMBL" id="PLW24097.1"/>
    </source>
</evidence>
<name>A0A2N5TF11_9BASI</name>
<feature type="region of interest" description="Disordered" evidence="2">
    <location>
        <begin position="258"/>
        <end position="311"/>
    </location>
</feature>
<feature type="transmembrane region" description="Helical" evidence="3">
    <location>
        <begin position="990"/>
        <end position="1008"/>
    </location>
</feature>
<evidence type="ECO:0000256" key="3">
    <source>
        <dbReference type="SAM" id="Phobius"/>
    </source>
</evidence>
<feature type="compositionally biased region" description="Low complexity" evidence="2">
    <location>
        <begin position="618"/>
        <end position="627"/>
    </location>
</feature>
<keyword evidence="3" id="KW-1133">Transmembrane helix</keyword>
<dbReference type="EMBL" id="PGCI01000616">
    <property type="protein sequence ID" value="PLW24097.1"/>
    <property type="molecule type" value="Genomic_DNA"/>
</dbReference>
<evidence type="ECO:0000259" key="4">
    <source>
        <dbReference type="Pfam" id="PF02714"/>
    </source>
</evidence>
<feature type="transmembrane region" description="Helical" evidence="3">
    <location>
        <begin position="1048"/>
        <end position="1079"/>
    </location>
</feature>
<feature type="coiled-coil region" evidence="1">
    <location>
        <begin position="770"/>
        <end position="804"/>
    </location>
</feature>
<feature type="region of interest" description="Disordered" evidence="2">
    <location>
        <begin position="511"/>
        <end position="606"/>
    </location>
</feature>
<feature type="transmembrane region" description="Helical" evidence="3">
    <location>
        <begin position="123"/>
        <end position="143"/>
    </location>
</feature>
<comment type="caution">
    <text evidence="5">The sequence shown here is derived from an EMBL/GenBank/DDBJ whole genome shotgun (WGS) entry which is preliminary data.</text>
</comment>
<dbReference type="InterPro" id="IPR045122">
    <property type="entry name" value="Csc1-like"/>
</dbReference>
<evidence type="ECO:0000256" key="2">
    <source>
        <dbReference type="SAM" id="MobiDB-lite"/>
    </source>
</evidence>
<reference evidence="5 6" key="1">
    <citation type="submission" date="2017-11" db="EMBL/GenBank/DDBJ databases">
        <title>De novo assembly and phasing of dikaryotic genomes from two isolates of Puccinia coronata f. sp. avenae, the causal agent of oat crown rust.</title>
        <authorList>
            <person name="Miller M.E."/>
            <person name="Zhang Y."/>
            <person name="Omidvar V."/>
            <person name="Sperschneider J."/>
            <person name="Schwessinger B."/>
            <person name="Raley C."/>
            <person name="Palmer J.M."/>
            <person name="Garnica D."/>
            <person name="Upadhyaya N."/>
            <person name="Rathjen J."/>
            <person name="Taylor J.M."/>
            <person name="Park R.F."/>
            <person name="Dodds P.N."/>
            <person name="Hirsch C.D."/>
            <person name="Kianian S.F."/>
            <person name="Figueroa M."/>
        </authorList>
    </citation>
    <scope>NUCLEOTIDE SEQUENCE [LARGE SCALE GENOMIC DNA]</scope>
    <source>
        <strain evidence="5">12SD80</strain>
    </source>
</reference>
<feature type="region of interest" description="Disordered" evidence="2">
    <location>
        <begin position="642"/>
        <end position="666"/>
    </location>
</feature>
<feature type="transmembrane region" description="Helical" evidence="3">
    <location>
        <begin position="846"/>
        <end position="874"/>
    </location>
</feature>
<keyword evidence="3" id="KW-0472">Membrane</keyword>
<feature type="domain" description="CSC1/OSCA1-like 7TM region" evidence="4">
    <location>
        <begin position="849"/>
        <end position="1117"/>
    </location>
</feature>
<dbReference type="Pfam" id="PF02714">
    <property type="entry name" value="RSN1_7TM"/>
    <property type="match status" value="1"/>
</dbReference>
<feature type="region of interest" description="Disordered" evidence="2">
    <location>
        <begin position="612"/>
        <end position="631"/>
    </location>
</feature>
<feature type="compositionally biased region" description="Low complexity" evidence="2">
    <location>
        <begin position="594"/>
        <end position="605"/>
    </location>
</feature>
<keyword evidence="1" id="KW-0175">Coiled coil</keyword>
<feature type="transmembrane region" description="Helical" evidence="3">
    <location>
        <begin position="1128"/>
        <end position="1148"/>
    </location>
</feature>
<dbReference type="PANTHER" id="PTHR13018">
    <property type="entry name" value="PROBABLE MEMBRANE PROTEIN DUF221-RELATED"/>
    <property type="match status" value="1"/>
</dbReference>
<keyword evidence="3" id="KW-0812">Transmembrane</keyword>
<feature type="compositionally biased region" description="Basic and acidic residues" evidence="2">
    <location>
        <begin position="1191"/>
        <end position="1201"/>
    </location>
</feature>
<evidence type="ECO:0000313" key="6">
    <source>
        <dbReference type="Proteomes" id="UP000235392"/>
    </source>
</evidence>
<protein>
    <recommendedName>
        <fullName evidence="4">CSC1/OSCA1-like 7TM region domain-containing protein</fullName>
    </recommendedName>
</protein>